<accession>D8TUK3</accession>
<dbReference type="GeneID" id="9619641"/>
<dbReference type="Proteomes" id="UP000001058">
    <property type="component" value="Unassembled WGS sequence"/>
</dbReference>
<dbReference type="OrthoDB" id="540818at2759"/>
<keyword evidence="3" id="KW-1185">Reference proteome</keyword>
<dbReference type="KEGG" id="vcn:VOLCADRAFT_90507"/>
<feature type="region of interest" description="Disordered" evidence="1">
    <location>
        <begin position="1"/>
        <end position="33"/>
    </location>
</feature>
<protein>
    <submittedName>
        <fullName evidence="2">Uncharacterized protein</fullName>
    </submittedName>
</protein>
<evidence type="ECO:0000313" key="2">
    <source>
        <dbReference type="EMBL" id="EFJ48723.1"/>
    </source>
</evidence>
<sequence>MTIHERVREAGDAKAREVGHKAPSVDADTTSGGVDKAAMYARLLDPSSDWPEPALKGEHLKQVMDRLSPPTATSTPPETREAASLTRNSERHIRSALCCTAHACDIHAYE</sequence>
<evidence type="ECO:0000256" key="1">
    <source>
        <dbReference type="SAM" id="MobiDB-lite"/>
    </source>
</evidence>
<feature type="compositionally biased region" description="Basic and acidic residues" evidence="1">
    <location>
        <begin position="1"/>
        <end position="20"/>
    </location>
</feature>
<evidence type="ECO:0000313" key="3">
    <source>
        <dbReference type="Proteomes" id="UP000001058"/>
    </source>
</evidence>
<reference evidence="2 3" key="1">
    <citation type="journal article" date="2010" name="Science">
        <title>Genomic analysis of organismal complexity in the multicellular green alga Volvox carteri.</title>
        <authorList>
            <person name="Prochnik S.E."/>
            <person name="Umen J."/>
            <person name="Nedelcu A.M."/>
            <person name="Hallmann A."/>
            <person name="Miller S.M."/>
            <person name="Nishii I."/>
            <person name="Ferris P."/>
            <person name="Kuo A."/>
            <person name="Mitros T."/>
            <person name="Fritz-Laylin L.K."/>
            <person name="Hellsten U."/>
            <person name="Chapman J."/>
            <person name="Simakov O."/>
            <person name="Rensing S.A."/>
            <person name="Terry A."/>
            <person name="Pangilinan J."/>
            <person name="Kapitonov V."/>
            <person name="Jurka J."/>
            <person name="Salamov A."/>
            <person name="Shapiro H."/>
            <person name="Schmutz J."/>
            <person name="Grimwood J."/>
            <person name="Lindquist E."/>
            <person name="Lucas S."/>
            <person name="Grigoriev I.V."/>
            <person name="Schmitt R."/>
            <person name="Kirk D."/>
            <person name="Rokhsar D.S."/>
        </authorList>
    </citation>
    <scope>NUCLEOTIDE SEQUENCE [LARGE SCALE GENOMIC DNA]</scope>
    <source>
        <strain evidence="3">f. Nagariensis / Eve</strain>
    </source>
</reference>
<name>D8TUK3_VOLCA</name>
<organism evidence="3">
    <name type="scientific">Volvox carteri f. nagariensis</name>
    <dbReference type="NCBI Taxonomy" id="3068"/>
    <lineage>
        <taxon>Eukaryota</taxon>
        <taxon>Viridiplantae</taxon>
        <taxon>Chlorophyta</taxon>
        <taxon>core chlorophytes</taxon>
        <taxon>Chlorophyceae</taxon>
        <taxon>CS clade</taxon>
        <taxon>Chlamydomonadales</taxon>
        <taxon>Volvocaceae</taxon>
        <taxon>Volvox</taxon>
    </lineage>
</organism>
<feature type="compositionally biased region" description="Low complexity" evidence="1">
    <location>
        <begin position="68"/>
        <end position="77"/>
    </location>
</feature>
<dbReference type="AlphaFoldDB" id="D8TUK3"/>
<dbReference type="InParanoid" id="D8TUK3"/>
<feature type="region of interest" description="Disordered" evidence="1">
    <location>
        <begin position="64"/>
        <end position="89"/>
    </location>
</feature>
<proteinExistence type="predicted"/>
<dbReference type="RefSeq" id="XP_002950055.1">
    <property type="nucleotide sequence ID" value="XM_002950009.1"/>
</dbReference>
<dbReference type="EMBL" id="GL378338">
    <property type="protein sequence ID" value="EFJ48723.1"/>
    <property type="molecule type" value="Genomic_DNA"/>
</dbReference>
<gene>
    <name evidence="2" type="ORF">VOLCADRAFT_90507</name>
</gene>